<evidence type="ECO:0000313" key="8">
    <source>
        <dbReference type="EMBL" id="RHK10475.1"/>
    </source>
</evidence>
<keyword evidence="1" id="KW-0678">Repressor</keyword>
<dbReference type="SUPFAM" id="SSF55729">
    <property type="entry name" value="Acyl-CoA N-acyltransferases (Nat)"/>
    <property type="match status" value="1"/>
</dbReference>
<proteinExistence type="predicted"/>
<gene>
    <name evidence="8" type="ORF">DW079_07290</name>
    <name evidence="7" type="ORF">DW250_02540</name>
</gene>
<dbReference type="Gene3D" id="3.40.630.30">
    <property type="match status" value="1"/>
</dbReference>
<dbReference type="Proteomes" id="UP000286211">
    <property type="component" value="Unassembled WGS sequence"/>
</dbReference>
<comment type="catalytic activity">
    <reaction evidence="5">
        <text>glycyl-tRNA(Gly) + acetyl-CoA = N-acetylglycyl-tRNA(Gly) + CoA + H(+)</text>
        <dbReference type="Rhea" id="RHEA:81867"/>
        <dbReference type="Rhea" id="RHEA-COMP:9683"/>
        <dbReference type="Rhea" id="RHEA-COMP:19766"/>
        <dbReference type="ChEBI" id="CHEBI:15378"/>
        <dbReference type="ChEBI" id="CHEBI:57287"/>
        <dbReference type="ChEBI" id="CHEBI:57288"/>
        <dbReference type="ChEBI" id="CHEBI:78522"/>
        <dbReference type="ChEBI" id="CHEBI:232036"/>
    </reaction>
</comment>
<evidence type="ECO:0000256" key="3">
    <source>
        <dbReference type="ARBA" id="ARBA00022679"/>
    </source>
</evidence>
<dbReference type="InterPro" id="IPR016181">
    <property type="entry name" value="Acyl_CoA_acyltransferase"/>
</dbReference>
<evidence type="ECO:0000313" key="10">
    <source>
        <dbReference type="Proteomes" id="UP000286501"/>
    </source>
</evidence>
<dbReference type="InterPro" id="IPR000182">
    <property type="entry name" value="GNAT_dom"/>
</dbReference>
<dbReference type="AlphaFoldDB" id="A0A3R6ITE8"/>
<evidence type="ECO:0000313" key="9">
    <source>
        <dbReference type="Proteomes" id="UP000286211"/>
    </source>
</evidence>
<dbReference type="EMBL" id="QRNB01000031">
    <property type="protein sequence ID" value="RHK10475.1"/>
    <property type="molecule type" value="Genomic_DNA"/>
</dbReference>
<keyword evidence="4" id="KW-0012">Acyltransferase</keyword>
<dbReference type="PANTHER" id="PTHR36449">
    <property type="entry name" value="ACETYLTRANSFERASE-RELATED"/>
    <property type="match status" value="1"/>
</dbReference>
<evidence type="ECO:0000313" key="7">
    <source>
        <dbReference type="EMBL" id="RHG68469.1"/>
    </source>
</evidence>
<accession>A0A3R6ITE8</accession>
<dbReference type="EMBL" id="QRIN01000007">
    <property type="protein sequence ID" value="RHG68469.1"/>
    <property type="molecule type" value="Genomic_DNA"/>
</dbReference>
<organism evidence="7 10">
    <name type="scientific">Segatella copri</name>
    <dbReference type="NCBI Taxonomy" id="165179"/>
    <lineage>
        <taxon>Bacteria</taxon>
        <taxon>Pseudomonadati</taxon>
        <taxon>Bacteroidota</taxon>
        <taxon>Bacteroidia</taxon>
        <taxon>Bacteroidales</taxon>
        <taxon>Prevotellaceae</taxon>
        <taxon>Segatella</taxon>
    </lineage>
</organism>
<feature type="domain" description="N-acetyltransferase" evidence="6">
    <location>
        <begin position="103"/>
        <end position="162"/>
    </location>
</feature>
<keyword evidence="3 7" id="KW-0808">Transferase</keyword>
<dbReference type="PANTHER" id="PTHR36449:SF1">
    <property type="entry name" value="ACETYLTRANSFERASE"/>
    <property type="match status" value="1"/>
</dbReference>
<dbReference type="Proteomes" id="UP000286501">
    <property type="component" value="Unassembled WGS sequence"/>
</dbReference>
<comment type="caution">
    <text evidence="7">The sequence shown here is derived from an EMBL/GenBank/DDBJ whole genome shotgun (WGS) entry which is preliminary data.</text>
</comment>
<evidence type="ECO:0000256" key="2">
    <source>
        <dbReference type="ARBA" id="ARBA00022649"/>
    </source>
</evidence>
<keyword evidence="2" id="KW-1277">Toxin-antitoxin system</keyword>
<dbReference type="GO" id="GO:0016747">
    <property type="term" value="F:acyltransferase activity, transferring groups other than amino-acyl groups"/>
    <property type="evidence" value="ECO:0007669"/>
    <property type="project" value="InterPro"/>
</dbReference>
<protein>
    <submittedName>
        <fullName evidence="7">GNAT family N-acetyltransferase</fullName>
    </submittedName>
</protein>
<reference evidence="9 10" key="1">
    <citation type="submission" date="2018-08" db="EMBL/GenBank/DDBJ databases">
        <title>A genome reference for cultivated species of the human gut microbiota.</title>
        <authorList>
            <person name="Zou Y."/>
            <person name="Xue W."/>
            <person name="Luo G."/>
        </authorList>
    </citation>
    <scope>NUCLEOTIDE SEQUENCE [LARGE SCALE GENOMIC DNA]</scope>
    <source>
        <strain evidence="8 9">AF46-2NS</strain>
        <strain evidence="7 10">AM22-1</strain>
    </source>
</reference>
<evidence type="ECO:0000256" key="5">
    <source>
        <dbReference type="ARBA" id="ARBA00049880"/>
    </source>
</evidence>
<sequence>MFLSSQCFFSELTDDLLSTCQPFSCGNEDLDDFFKNDATRYAYYLMGKSYCFRKNDDPVKIVCAFTVSNDSIRIYDLPRSRKDYMKSLTHHEKPLRRYPGILIGRLGVNKDFCGKGIGSEVIDFIKGWFMSHDNKSGCRFVIVDAINAPEVISFYQKNGFQPLFTSEEQEFLYTGGKKGQPIKMATRLMYFDLLWMRQ</sequence>
<dbReference type="RefSeq" id="WP_118200235.1">
    <property type="nucleotide sequence ID" value="NZ_QRIF01000014.1"/>
</dbReference>
<evidence type="ECO:0000259" key="6">
    <source>
        <dbReference type="Pfam" id="PF13508"/>
    </source>
</evidence>
<evidence type="ECO:0000256" key="1">
    <source>
        <dbReference type="ARBA" id="ARBA00022491"/>
    </source>
</evidence>
<dbReference type="Pfam" id="PF13508">
    <property type="entry name" value="Acetyltransf_7"/>
    <property type="match status" value="1"/>
</dbReference>
<name>A0A3R6ITE8_9BACT</name>
<evidence type="ECO:0000256" key="4">
    <source>
        <dbReference type="ARBA" id="ARBA00023315"/>
    </source>
</evidence>